<dbReference type="FunCoup" id="A0A0C3CPF1">
    <property type="interactions" value="138"/>
</dbReference>
<evidence type="ECO:0000256" key="5">
    <source>
        <dbReference type="ARBA" id="ARBA00032024"/>
    </source>
</evidence>
<name>A0A0C3CPF1_OIDMZ</name>
<dbReference type="InterPro" id="IPR013328">
    <property type="entry name" value="6PGD_dom2"/>
</dbReference>
<comment type="catalytic activity">
    <reaction evidence="6">
        <text>(R)-pantoate + NADP(+) = 2-dehydropantoate + NADPH + H(+)</text>
        <dbReference type="Rhea" id="RHEA:16233"/>
        <dbReference type="ChEBI" id="CHEBI:11561"/>
        <dbReference type="ChEBI" id="CHEBI:15378"/>
        <dbReference type="ChEBI" id="CHEBI:15980"/>
        <dbReference type="ChEBI" id="CHEBI:57783"/>
        <dbReference type="ChEBI" id="CHEBI:58349"/>
        <dbReference type="EC" id="1.1.1.169"/>
    </reaction>
</comment>
<dbReference type="InterPro" id="IPR013752">
    <property type="entry name" value="KPA_reductase"/>
</dbReference>
<accession>A0A0C3CPF1</accession>
<evidence type="ECO:0000256" key="1">
    <source>
        <dbReference type="ARBA" id="ARBA00007870"/>
    </source>
</evidence>
<dbReference type="GO" id="GO:0050661">
    <property type="term" value="F:NADP binding"/>
    <property type="evidence" value="ECO:0007669"/>
    <property type="project" value="TreeGrafter"/>
</dbReference>
<protein>
    <recommendedName>
        <fullName evidence="2 6">2-dehydropantoate 2-reductase</fullName>
        <ecNumber evidence="2 6">1.1.1.169</ecNumber>
    </recommendedName>
    <alternativeName>
        <fullName evidence="5 6">Ketopantoate reductase</fullName>
    </alternativeName>
</protein>
<dbReference type="Pfam" id="PF02558">
    <property type="entry name" value="ApbA"/>
    <property type="match status" value="1"/>
</dbReference>
<feature type="domain" description="Ketopantoate reductase C-terminal" evidence="8">
    <location>
        <begin position="205"/>
        <end position="334"/>
    </location>
</feature>
<dbReference type="Gene3D" id="1.10.1040.10">
    <property type="entry name" value="N-(1-d-carboxylethyl)-l-norvaline Dehydrogenase, domain 2"/>
    <property type="match status" value="1"/>
</dbReference>
<dbReference type="SUPFAM" id="SSF51735">
    <property type="entry name" value="NAD(P)-binding Rossmann-fold domains"/>
    <property type="match status" value="1"/>
</dbReference>
<dbReference type="GO" id="GO:0005739">
    <property type="term" value="C:mitochondrion"/>
    <property type="evidence" value="ECO:0007669"/>
    <property type="project" value="TreeGrafter"/>
</dbReference>
<keyword evidence="10" id="KW-1185">Reference proteome</keyword>
<dbReference type="InterPro" id="IPR008927">
    <property type="entry name" value="6-PGluconate_DH-like_C_sf"/>
</dbReference>
<evidence type="ECO:0000256" key="6">
    <source>
        <dbReference type="RuleBase" id="RU362068"/>
    </source>
</evidence>
<evidence type="ECO:0000313" key="10">
    <source>
        <dbReference type="Proteomes" id="UP000054321"/>
    </source>
</evidence>
<evidence type="ECO:0000259" key="7">
    <source>
        <dbReference type="Pfam" id="PF02558"/>
    </source>
</evidence>
<gene>
    <name evidence="9" type="ORF">OIDMADRAFT_103628</name>
</gene>
<dbReference type="Gene3D" id="3.40.50.720">
    <property type="entry name" value="NAD(P)-binding Rossmann-like Domain"/>
    <property type="match status" value="1"/>
</dbReference>
<reference evidence="10" key="2">
    <citation type="submission" date="2015-01" db="EMBL/GenBank/DDBJ databases">
        <title>Evolutionary Origins and Diversification of the Mycorrhizal Mutualists.</title>
        <authorList>
            <consortium name="DOE Joint Genome Institute"/>
            <consortium name="Mycorrhizal Genomics Consortium"/>
            <person name="Kohler A."/>
            <person name="Kuo A."/>
            <person name="Nagy L.G."/>
            <person name="Floudas D."/>
            <person name="Copeland A."/>
            <person name="Barry K.W."/>
            <person name="Cichocki N."/>
            <person name="Veneault-Fourrey C."/>
            <person name="LaButti K."/>
            <person name="Lindquist E.A."/>
            <person name="Lipzen A."/>
            <person name="Lundell T."/>
            <person name="Morin E."/>
            <person name="Murat C."/>
            <person name="Riley R."/>
            <person name="Ohm R."/>
            <person name="Sun H."/>
            <person name="Tunlid A."/>
            <person name="Henrissat B."/>
            <person name="Grigoriev I.V."/>
            <person name="Hibbett D.S."/>
            <person name="Martin F."/>
        </authorList>
    </citation>
    <scope>NUCLEOTIDE SEQUENCE [LARGE SCALE GENOMIC DNA]</scope>
    <source>
        <strain evidence="10">Zn</strain>
    </source>
</reference>
<dbReference type="EMBL" id="KN832876">
    <property type="protein sequence ID" value="KIN00919.1"/>
    <property type="molecule type" value="Genomic_DNA"/>
</dbReference>
<sequence>MSSTALHAPSHRIHILGLGNLGRLFAHALAKTDKTTPITLLLHREGLLDEWEQVGQKIEVTTNGIPDQTGSFDVELVSREGPQDVIDNLIVATKATQTTSALSAIRHRLTSASTVLLTQNGMGTAEELNEQVFKDPYTRPNYLAGITSHGVYSQGPFRSVHAGLADVAIGRVGRVGQSTAPQYLVDKIVQATALSAQEVSQPELLLLQLQKLVVNAMINPLTVIFNCRNGELFSRGPIIQVMRQLLREASQVIQSFPDIKSDPVSISRFSEQRLEGTVLDVAKKTAKNTSSMLQDVRAGRETEIDYINGYIVKRGKQAGIDCTNNEKLVHMVKESLVYLLRAQKVL</sequence>
<dbReference type="PANTHER" id="PTHR43765">
    <property type="entry name" value="2-DEHYDROPANTOATE 2-REDUCTASE-RELATED"/>
    <property type="match status" value="1"/>
</dbReference>
<dbReference type="HOGENOM" id="CLU_031468_10_3_1"/>
<organism evidence="9 10">
    <name type="scientific">Oidiodendron maius (strain Zn)</name>
    <dbReference type="NCBI Taxonomy" id="913774"/>
    <lineage>
        <taxon>Eukaryota</taxon>
        <taxon>Fungi</taxon>
        <taxon>Dikarya</taxon>
        <taxon>Ascomycota</taxon>
        <taxon>Pezizomycotina</taxon>
        <taxon>Leotiomycetes</taxon>
        <taxon>Leotiomycetes incertae sedis</taxon>
        <taxon>Myxotrichaceae</taxon>
        <taxon>Oidiodendron</taxon>
    </lineage>
</organism>
<dbReference type="InterPro" id="IPR036291">
    <property type="entry name" value="NAD(P)-bd_dom_sf"/>
</dbReference>
<keyword evidence="3 6" id="KW-0521">NADP</keyword>
<dbReference type="InterPro" id="IPR050838">
    <property type="entry name" value="Ketopantoate_reductase"/>
</dbReference>
<evidence type="ECO:0000256" key="2">
    <source>
        <dbReference type="ARBA" id="ARBA00013014"/>
    </source>
</evidence>
<dbReference type="PANTHER" id="PTHR43765:SF2">
    <property type="entry name" value="2-DEHYDROPANTOATE 2-REDUCTASE"/>
    <property type="match status" value="1"/>
</dbReference>
<proteinExistence type="inferred from homology"/>
<dbReference type="InterPro" id="IPR013332">
    <property type="entry name" value="KPR_N"/>
</dbReference>
<dbReference type="SUPFAM" id="SSF48179">
    <property type="entry name" value="6-phosphogluconate dehydrogenase C-terminal domain-like"/>
    <property type="match status" value="1"/>
</dbReference>
<dbReference type="EC" id="1.1.1.169" evidence="2 6"/>
<feature type="domain" description="Ketopantoate reductase N-terminal" evidence="7">
    <location>
        <begin position="13"/>
        <end position="172"/>
    </location>
</feature>
<evidence type="ECO:0000313" key="9">
    <source>
        <dbReference type="EMBL" id="KIN00919.1"/>
    </source>
</evidence>
<keyword evidence="4 6" id="KW-0560">Oxidoreductase</keyword>
<dbReference type="InterPro" id="IPR003710">
    <property type="entry name" value="ApbA"/>
</dbReference>
<dbReference type="Pfam" id="PF08546">
    <property type="entry name" value="ApbA_C"/>
    <property type="match status" value="1"/>
</dbReference>
<evidence type="ECO:0000256" key="3">
    <source>
        <dbReference type="ARBA" id="ARBA00022857"/>
    </source>
</evidence>
<reference evidence="9 10" key="1">
    <citation type="submission" date="2014-04" db="EMBL/GenBank/DDBJ databases">
        <authorList>
            <consortium name="DOE Joint Genome Institute"/>
            <person name="Kuo A."/>
            <person name="Martino E."/>
            <person name="Perotto S."/>
            <person name="Kohler A."/>
            <person name="Nagy L.G."/>
            <person name="Floudas D."/>
            <person name="Copeland A."/>
            <person name="Barry K.W."/>
            <person name="Cichocki N."/>
            <person name="Veneault-Fourrey C."/>
            <person name="LaButti K."/>
            <person name="Lindquist E.A."/>
            <person name="Lipzen A."/>
            <person name="Lundell T."/>
            <person name="Morin E."/>
            <person name="Murat C."/>
            <person name="Sun H."/>
            <person name="Tunlid A."/>
            <person name="Henrissat B."/>
            <person name="Grigoriev I.V."/>
            <person name="Hibbett D.S."/>
            <person name="Martin F."/>
            <person name="Nordberg H.P."/>
            <person name="Cantor M.N."/>
            <person name="Hua S.X."/>
        </authorList>
    </citation>
    <scope>NUCLEOTIDE SEQUENCE [LARGE SCALE GENOMIC DNA]</scope>
    <source>
        <strain evidence="9 10">Zn</strain>
    </source>
</reference>
<comment type="function">
    <text evidence="6">Catalyzes the NADPH-dependent reduction of ketopantoate into pantoic acid.</text>
</comment>
<evidence type="ECO:0000259" key="8">
    <source>
        <dbReference type="Pfam" id="PF08546"/>
    </source>
</evidence>
<dbReference type="OrthoDB" id="73846at2759"/>
<dbReference type="GO" id="GO:0008677">
    <property type="term" value="F:2-dehydropantoate 2-reductase activity"/>
    <property type="evidence" value="ECO:0007669"/>
    <property type="project" value="UniProtKB-EC"/>
</dbReference>
<dbReference type="Proteomes" id="UP000054321">
    <property type="component" value="Unassembled WGS sequence"/>
</dbReference>
<dbReference type="STRING" id="913774.A0A0C3CPF1"/>
<dbReference type="NCBIfam" id="TIGR00745">
    <property type="entry name" value="apbA_panE"/>
    <property type="match status" value="1"/>
</dbReference>
<dbReference type="GO" id="GO:0015940">
    <property type="term" value="P:pantothenate biosynthetic process"/>
    <property type="evidence" value="ECO:0007669"/>
    <property type="project" value="InterPro"/>
</dbReference>
<evidence type="ECO:0000256" key="4">
    <source>
        <dbReference type="ARBA" id="ARBA00023002"/>
    </source>
</evidence>
<dbReference type="AlphaFoldDB" id="A0A0C3CPF1"/>
<dbReference type="InParanoid" id="A0A0C3CPF1"/>
<comment type="similarity">
    <text evidence="1 6">Belongs to the ketopantoate reductase family.</text>
</comment>